<dbReference type="InterPro" id="IPR001320">
    <property type="entry name" value="Iontro_rcpt_C"/>
</dbReference>
<evidence type="ECO:0000313" key="5">
    <source>
        <dbReference type="EMBL" id="OZG50280.1"/>
    </source>
</evidence>
<keyword evidence="6" id="KW-1185">Reference proteome</keyword>
<dbReference type="CDD" id="cd13530">
    <property type="entry name" value="PBP2_peptides_like"/>
    <property type="match status" value="1"/>
</dbReference>
<dbReference type="SMART" id="SM00062">
    <property type="entry name" value="PBPb"/>
    <property type="match status" value="1"/>
</dbReference>
<dbReference type="SMART" id="SM00079">
    <property type="entry name" value="PBPe"/>
    <property type="match status" value="1"/>
</dbReference>
<dbReference type="Pfam" id="PF00497">
    <property type="entry name" value="SBP_bac_3"/>
    <property type="match status" value="1"/>
</dbReference>
<dbReference type="SUPFAM" id="SSF53850">
    <property type="entry name" value="Periplasmic binding protein-like II"/>
    <property type="match status" value="1"/>
</dbReference>
<sequence length="286" mass="30521">MTLMSKNNIIRMVAASLSTLLLIAGSGCGSSATSSESSQAQSITEETLVPGTLTIATGEPAYAPYVIDNKPESGKGFESAVAYAVAEKMGFTKDHVKWTRTTFDAAIAPGTKDYDMNIQQFSITPERKKAVDFTPAYYNSTQSVLIKSDSKYANAKSLNEIKSGSIGAMVGSTSYTFAKSKIKDDIQTFNDNVSLAQALDSKQVDAIVFDTPAAVQAIQSGQIKDGKILGQIEGSTDPEGAGIVLPKDSKLTKAASKAVTDLTKDGTMKKLQETWLKEYNDIPVLK</sequence>
<dbReference type="PROSITE" id="PS51257">
    <property type="entry name" value="PROKAR_LIPOPROTEIN"/>
    <property type="match status" value="1"/>
</dbReference>
<keyword evidence="1 2" id="KW-0732">Signal</keyword>
<evidence type="ECO:0000313" key="6">
    <source>
        <dbReference type="Proteomes" id="UP000216004"/>
    </source>
</evidence>
<dbReference type="PANTHER" id="PTHR35936:SF17">
    <property type="entry name" value="ARGININE-BINDING EXTRACELLULAR PROTEIN ARTP"/>
    <property type="match status" value="1"/>
</dbReference>
<gene>
    <name evidence="5" type="ORF">BOCO_0797</name>
</gene>
<evidence type="ECO:0000256" key="2">
    <source>
        <dbReference type="SAM" id="SignalP"/>
    </source>
</evidence>
<dbReference type="Proteomes" id="UP000216004">
    <property type="component" value="Unassembled WGS sequence"/>
</dbReference>
<comment type="caution">
    <text evidence="5">The sequence shown here is derived from an EMBL/GenBank/DDBJ whole genome shotgun (WGS) entry which is preliminary data.</text>
</comment>
<organism evidence="5 6">
    <name type="scientific">Bombiscardovia coagulans</name>
    <dbReference type="NCBI Taxonomy" id="686666"/>
    <lineage>
        <taxon>Bacteria</taxon>
        <taxon>Bacillati</taxon>
        <taxon>Actinomycetota</taxon>
        <taxon>Actinomycetes</taxon>
        <taxon>Bifidobacteriales</taxon>
        <taxon>Bifidobacteriaceae</taxon>
        <taxon>Bombiscardovia</taxon>
    </lineage>
</organism>
<feature type="signal peptide" evidence="2">
    <location>
        <begin position="1"/>
        <end position="31"/>
    </location>
</feature>
<dbReference type="GO" id="GO:0016020">
    <property type="term" value="C:membrane"/>
    <property type="evidence" value="ECO:0007669"/>
    <property type="project" value="InterPro"/>
</dbReference>
<dbReference type="PANTHER" id="PTHR35936">
    <property type="entry name" value="MEMBRANE-BOUND LYTIC MUREIN TRANSGLYCOSYLASE F"/>
    <property type="match status" value="1"/>
</dbReference>
<proteinExistence type="predicted"/>
<evidence type="ECO:0000256" key="1">
    <source>
        <dbReference type="ARBA" id="ARBA00022729"/>
    </source>
</evidence>
<reference evidence="5 6" key="1">
    <citation type="journal article" date="2017" name="BMC Genomics">
        <title>Comparative genomic and phylogenomic analyses of the Bifidobacteriaceae family.</title>
        <authorList>
            <person name="Lugli G.A."/>
            <person name="Milani C."/>
            <person name="Turroni F."/>
            <person name="Duranti S."/>
            <person name="Mancabelli L."/>
            <person name="Mangifesta M."/>
            <person name="Ferrario C."/>
            <person name="Modesto M."/>
            <person name="Mattarelli P."/>
            <person name="Jiri K."/>
            <person name="van Sinderen D."/>
            <person name="Ventura M."/>
        </authorList>
    </citation>
    <scope>NUCLEOTIDE SEQUENCE [LARGE SCALE GENOMIC DNA]</scope>
    <source>
        <strain evidence="5 6">DSM 22924</strain>
    </source>
</reference>
<dbReference type="OrthoDB" id="8454826at2"/>
<feature type="domain" description="Ionotropic glutamate receptor C-terminal" evidence="4">
    <location>
        <begin position="52"/>
        <end position="278"/>
    </location>
</feature>
<evidence type="ECO:0000259" key="3">
    <source>
        <dbReference type="SMART" id="SM00062"/>
    </source>
</evidence>
<dbReference type="EMBL" id="MWWS01000004">
    <property type="protein sequence ID" value="OZG50280.1"/>
    <property type="molecule type" value="Genomic_DNA"/>
</dbReference>
<dbReference type="InterPro" id="IPR001638">
    <property type="entry name" value="Solute-binding_3/MltF_N"/>
</dbReference>
<dbReference type="RefSeq" id="WP_094722774.1">
    <property type="nucleotide sequence ID" value="NZ_MWWS01000004.1"/>
</dbReference>
<dbReference type="Gene3D" id="3.40.190.10">
    <property type="entry name" value="Periplasmic binding protein-like II"/>
    <property type="match status" value="2"/>
</dbReference>
<dbReference type="GO" id="GO:0015276">
    <property type="term" value="F:ligand-gated monoatomic ion channel activity"/>
    <property type="evidence" value="ECO:0007669"/>
    <property type="project" value="InterPro"/>
</dbReference>
<dbReference type="AlphaFoldDB" id="A0A261ETU5"/>
<feature type="chain" id="PRO_5038575075" evidence="2">
    <location>
        <begin position="32"/>
        <end position="286"/>
    </location>
</feature>
<evidence type="ECO:0000259" key="4">
    <source>
        <dbReference type="SMART" id="SM00079"/>
    </source>
</evidence>
<accession>A0A261ETU5</accession>
<protein>
    <submittedName>
        <fullName evidence="5">ABC transporter substrate-binding protein</fullName>
    </submittedName>
</protein>
<feature type="domain" description="Solute-binding protein family 3/N-terminal" evidence="3">
    <location>
        <begin position="52"/>
        <end position="279"/>
    </location>
</feature>
<name>A0A261ETU5_9BIFI</name>